<proteinExistence type="predicted"/>
<organism evidence="1 2">
    <name type="scientific">Bipolaris victoriae (strain FI3)</name>
    <name type="common">Victoria blight of oats agent</name>
    <name type="synonym">Cochliobolus victoriae</name>
    <dbReference type="NCBI Taxonomy" id="930091"/>
    <lineage>
        <taxon>Eukaryota</taxon>
        <taxon>Fungi</taxon>
        <taxon>Dikarya</taxon>
        <taxon>Ascomycota</taxon>
        <taxon>Pezizomycotina</taxon>
        <taxon>Dothideomycetes</taxon>
        <taxon>Pleosporomycetidae</taxon>
        <taxon>Pleosporales</taxon>
        <taxon>Pleosporineae</taxon>
        <taxon>Pleosporaceae</taxon>
        <taxon>Bipolaris</taxon>
    </lineage>
</organism>
<protein>
    <submittedName>
        <fullName evidence="1">Uncharacterized protein</fullName>
    </submittedName>
</protein>
<dbReference type="EMBL" id="KI969114">
    <property type="protein sequence ID" value="EUN20409.1"/>
    <property type="molecule type" value="Genomic_DNA"/>
</dbReference>
<accession>W7DZL6</accession>
<sequence length="70" mass="8772">KFNNSLFLEECKKRYNSKVYLYYSKVEYFYRDYLKNKLTKRIRILRVEILYSTKKLDKTLSNLDLYNKVR</sequence>
<dbReference type="GeneID" id="26250991"/>
<evidence type="ECO:0000313" key="2">
    <source>
        <dbReference type="Proteomes" id="UP000054337"/>
    </source>
</evidence>
<gene>
    <name evidence="1" type="ORF">COCVIDRAFT_117052</name>
</gene>
<dbReference type="Proteomes" id="UP000054337">
    <property type="component" value="Unassembled WGS sequence"/>
</dbReference>
<evidence type="ECO:0000313" key="1">
    <source>
        <dbReference type="EMBL" id="EUN20409.1"/>
    </source>
</evidence>
<name>W7DZL6_BIPV3</name>
<reference evidence="1 2" key="1">
    <citation type="journal article" date="2013" name="PLoS Genet.">
        <title>Comparative genome structure, secondary metabolite, and effector coding capacity across Cochliobolus pathogens.</title>
        <authorList>
            <person name="Condon B.J."/>
            <person name="Leng Y."/>
            <person name="Wu D."/>
            <person name="Bushley K.E."/>
            <person name="Ohm R.A."/>
            <person name="Otillar R."/>
            <person name="Martin J."/>
            <person name="Schackwitz W."/>
            <person name="Grimwood J."/>
            <person name="MohdZainudin N."/>
            <person name="Xue C."/>
            <person name="Wang R."/>
            <person name="Manning V.A."/>
            <person name="Dhillon B."/>
            <person name="Tu Z.J."/>
            <person name="Steffenson B.J."/>
            <person name="Salamov A."/>
            <person name="Sun H."/>
            <person name="Lowry S."/>
            <person name="LaButti K."/>
            <person name="Han J."/>
            <person name="Copeland A."/>
            <person name="Lindquist E."/>
            <person name="Barry K."/>
            <person name="Schmutz J."/>
            <person name="Baker S.E."/>
            <person name="Ciuffetti L.M."/>
            <person name="Grigoriev I.V."/>
            <person name="Zhong S."/>
            <person name="Turgeon B.G."/>
        </authorList>
    </citation>
    <scope>NUCLEOTIDE SEQUENCE [LARGE SCALE GENOMIC DNA]</scope>
    <source>
        <strain evidence="1 2">FI3</strain>
    </source>
</reference>
<dbReference type="AlphaFoldDB" id="W7DZL6"/>
<feature type="non-terminal residue" evidence="1">
    <location>
        <position position="1"/>
    </location>
</feature>
<keyword evidence="2" id="KW-1185">Reference proteome</keyword>
<dbReference type="HOGENOM" id="CLU_2764661_0_0_1"/>
<dbReference type="RefSeq" id="XP_014549983.1">
    <property type="nucleotide sequence ID" value="XM_014694497.1"/>
</dbReference>